<protein>
    <submittedName>
        <fullName evidence="1">Uncharacterized protein</fullName>
    </submittedName>
</protein>
<evidence type="ECO:0000313" key="2">
    <source>
        <dbReference type="Proteomes" id="UP001165653"/>
    </source>
</evidence>
<comment type="caution">
    <text evidence="1">The sequence shown here is derived from an EMBL/GenBank/DDBJ whole genome shotgun (WGS) entry which is preliminary data.</text>
</comment>
<evidence type="ECO:0000313" key="1">
    <source>
        <dbReference type="EMBL" id="MCW1915213.1"/>
    </source>
</evidence>
<name>A0ABT3G5W9_9BACT</name>
<reference evidence="1" key="1">
    <citation type="submission" date="2022-10" db="EMBL/GenBank/DDBJ databases">
        <title>Luteolibacter sp. GHJ8, whole genome shotgun sequencing project.</title>
        <authorList>
            <person name="Zhao G."/>
            <person name="Shen L."/>
        </authorList>
    </citation>
    <scope>NUCLEOTIDE SEQUENCE</scope>
    <source>
        <strain evidence="1">GHJ8</strain>
    </source>
</reference>
<proteinExistence type="predicted"/>
<sequence length="84" mass="9045">MRSFLLRVICWIVGIGTLAAEIVVPAGGKELVRDPSLNAFADEAHASASRFDSGGWRVVTNKPDEARAYRAQVLLGGSFEALSR</sequence>
<gene>
    <name evidence="1" type="ORF">OJ996_16625</name>
</gene>
<keyword evidence="2" id="KW-1185">Reference proteome</keyword>
<dbReference type="RefSeq" id="WP_264514753.1">
    <property type="nucleotide sequence ID" value="NZ_JAPDDR010000008.1"/>
</dbReference>
<dbReference type="Proteomes" id="UP001165653">
    <property type="component" value="Unassembled WGS sequence"/>
</dbReference>
<dbReference type="EMBL" id="JAPDDR010000008">
    <property type="protein sequence ID" value="MCW1915213.1"/>
    <property type="molecule type" value="Genomic_DNA"/>
</dbReference>
<accession>A0ABT3G5W9</accession>
<organism evidence="1 2">
    <name type="scientific">Luteolibacter rhizosphaerae</name>
    <dbReference type="NCBI Taxonomy" id="2989719"/>
    <lineage>
        <taxon>Bacteria</taxon>
        <taxon>Pseudomonadati</taxon>
        <taxon>Verrucomicrobiota</taxon>
        <taxon>Verrucomicrobiia</taxon>
        <taxon>Verrucomicrobiales</taxon>
        <taxon>Verrucomicrobiaceae</taxon>
        <taxon>Luteolibacter</taxon>
    </lineage>
</organism>